<sequence>MVKASTAKFALCMKEIQRYKEQDIKVLTKEIEGLKYKLEDSYLSFGDDPDDLYQSFIEMKDTAIDILAKIIRLMAKAQEFRESLKIEDCSKSGVSGLRSLRLPGLELLTFDGDIGTRLTFQRARLQEILELRIALHIYIVILYI</sequence>
<evidence type="ECO:0000313" key="1">
    <source>
        <dbReference type="EMBL" id="GBM24806.1"/>
    </source>
</evidence>
<dbReference type="EMBL" id="BGPR01000527">
    <property type="protein sequence ID" value="GBM24806.1"/>
    <property type="molecule type" value="Genomic_DNA"/>
</dbReference>
<keyword evidence="2" id="KW-1185">Reference proteome</keyword>
<protein>
    <submittedName>
        <fullName evidence="1">Uncharacterized protein</fullName>
    </submittedName>
</protein>
<comment type="caution">
    <text evidence="1">The sequence shown here is derived from an EMBL/GenBank/DDBJ whole genome shotgun (WGS) entry which is preliminary data.</text>
</comment>
<dbReference type="AlphaFoldDB" id="A0A4Y2E8Z8"/>
<name>A0A4Y2E8Z8_ARAVE</name>
<accession>A0A4Y2E8Z8</accession>
<proteinExistence type="predicted"/>
<organism evidence="1 2">
    <name type="scientific">Araneus ventricosus</name>
    <name type="common">Orbweaver spider</name>
    <name type="synonym">Epeira ventricosa</name>
    <dbReference type="NCBI Taxonomy" id="182803"/>
    <lineage>
        <taxon>Eukaryota</taxon>
        <taxon>Metazoa</taxon>
        <taxon>Ecdysozoa</taxon>
        <taxon>Arthropoda</taxon>
        <taxon>Chelicerata</taxon>
        <taxon>Arachnida</taxon>
        <taxon>Araneae</taxon>
        <taxon>Araneomorphae</taxon>
        <taxon>Entelegynae</taxon>
        <taxon>Araneoidea</taxon>
        <taxon>Araneidae</taxon>
        <taxon>Araneus</taxon>
    </lineage>
</organism>
<reference evidence="1 2" key="1">
    <citation type="journal article" date="2019" name="Sci. Rep.">
        <title>Orb-weaving spider Araneus ventricosus genome elucidates the spidroin gene catalogue.</title>
        <authorList>
            <person name="Kono N."/>
            <person name="Nakamura H."/>
            <person name="Ohtoshi R."/>
            <person name="Moran D.A.P."/>
            <person name="Shinohara A."/>
            <person name="Yoshida Y."/>
            <person name="Fujiwara M."/>
            <person name="Mori M."/>
            <person name="Tomita M."/>
            <person name="Arakawa K."/>
        </authorList>
    </citation>
    <scope>NUCLEOTIDE SEQUENCE [LARGE SCALE GENOMIC DNA]</scope>
</reference>
<evidence type="ECO:0000313" key="2">
    <source>
        <dbReference type="Proteomes" id="UP000499080"/>
    </source>
</evidence>
<dbReference type="Proteomes" id="UP000499080">
    <property type="component" value="Unassembled WGS sequence"/>
</dbReference>
<gene>
    <name evidence="1" type="ORF">AVEN_245052_1</name>
</gene>